<evidence type="ECO:0000256" key="5">
    <source>
        <dbReference type="ARBA" id="ARBA00022695"/>
    </source>
</evidence>
<evidence type="ECO:0000256" key="2">
    <source>
        <dbReference type="ARBA" id="ARBA00010752"/>
    </source>
</evidence>
<evidence type="ECO:0000256" key="4">
    <source>
        <dbReference type="ARBA" id="ARBA00022679"/>
    </source>
</evidence>
<dbReference type="SMART" id="SM00480">
    <property type="entry name" value="POL3Bc"/>
    <property type="match status" value="1"/>
</dbReference>
<dbReference type="Gene3D" id="3.10.150.10">
    <property type="entry name" value="DNA Polymerase III, subunit A, domain 2"/>
    <property type="match status" value="3"/>
</dbReference>
<dbReference type="CDD" id="cd00140">
    <property type="entry name" value="beta_clamp"/>
    <property type="match status" value="1"/>
</dbReference>
<gene>
    <name evidence="12" type="ORF">G443_003001</name>
</gene>
<dbReference type="InterPro" id="IPR022635">
    <property type="entry name" value="DNA_polIII_beta_C"/>
</dbReference>
<keyword evidence="3" id="KW-0963">Cytoplasm</keyword>
<dbReference type="NCBIfam" id="TIGR00663">
    <property type="entry name" value="dnan"/>
    <property type="match status" value="1"/>
</dbReference>
<evidence type="ECO:0000259" key="9">
    <source>
        <dbReference type="Pfam" id="PF00712"/>
    </source>
</evidence>
<dbReference type="PANTHER" id="PTHR30478:SF0">
    <property type="entry name" value="BETA SLIDING CLAMP"/>
    <property type="match status" value="1"/>
</dbReference>
<comment type="subcellular location">
    <subcellularLocation>
        <location evidence="1">Cytoplasm</location>
    </subcellularLocation>
</comment>
<evidence type="ECO:0000256" key="8">
    <source>
        <dbReference type="ARBA" id="ARBA00023125"/>
    </source>
</evidence>
<feature type="domain" description="DNA polymerase III beta sliding clamp central" evidence="10">
    <location>
        <begin position="134"/>
        <end position="248"/>
    </location>
</feature>
<evidence type="ECO:0000256" key="3">
    <source>
        <dbReference type="ARBA" id="ARBA00022490"/>
    </source>
</evidence>
<dbReference type="InterPro" id="IPR046938">
    <property type="entry name" value="DNA_clamp_sf"/>
</dbReference>
<comment type="similarity">
    <text evidence="2">Belongs to the beta sliding clamp family.</text>
</comment>
<reference evidence="12 13" key="2">
    <citation type="submission" date="2022-06" db="EMBL/GenBank/DDBJ databases">
        <title>Genomic Encyclopedia of Type Strains, Phase I: the one thousand microbial genomes (KMG-I) project.</title>
        <authorList>
            <person name="Kyrpides N."/>
        </authorList>
    </citation>
    <scope>NUCLEOTIDE SEQUENCE [LARGE SCALE GENOMIC DNA]</scope>
    <source>
        <strain evidence="12 13">DSM 43889</strain>
    </source>
</reference>
<name>A0ABT1JKP2_ACTCY</name>
<dbReference type="RefSeq" id="WP_026417655.1">
    <property type="nucleotide sequence ID" value="NZ_AUBJ02000001.1"/>
</dbReference>
<keyword evidence="4" id="KW-0808">Transferase</keyword>
<keyword evidence="7" id="KW-0239">DNA-directed DNA polymerase</keyword>
<evidence type="ECO:0000256" key="6">
    <source>
        <dbReference type="ARBA" id="ARBA00022705"/>
    </source>
</evidence>
<dbReference type="InterPro" id="IPR022634">
    <property type="entry name" value="DNA_polIII_beta_N"/>
</dbReference>
<evidence type="ECO:0000313" key="12">
    <source>
        <dbReference type="EMBL" id="MCP2332731.1"/>
    </source>
</evidence>
<reference evidence="12 13" key="1">
    <citation type="submission" date="2013-07" db="EMBL/GenBank/DDBJ databases">
        <authorList>
            <consortium name="DOE Joint Genome Institute"/>
            <person name="Reeve W."/>
            <person name="Huntemann M."/>
            <person name="Han J."/>
            <person name="Chen A."/>
            <person name="Kyrpides N."/>
            <person name="Mavromatis K."/>
            <person name="Markowitz V."/>
            <person name="Palaniappan K."/>
            <person name="Ivanova N."/>
            <person name="Schaumberg A."/>
            <person name="Pati A."/>
            <person name="Liolios K."/>
            <person name="Nordberg H.P."/>
            <person name="Cantor M.N."/>
            <person name="Hua S.X."/>
            <person name="Woyke T."/>
        </authorList>
    </citation>
    <scope>NUCLEOTIDE SEQUENCE [LARGE SCALE GENOMIC DNA]</scope>
    <source>
        <strain evidence="12 13">DSM 43889</strain>
    </source>
</reference>
<keyword evidence="13" id="KW-1185">Reference proteome</keyword>
<organism evidence="12 13">
    <name type="scientific">Actinoalloteichus caeruleus DSM 43889</name>
    <dbReference type="NCBI Taxonomy" id="1120930"/>
    <lineage>
        <taxon>Bacteria</taxon>
        <taxon>Bacillati</taxon>
        <taxon>Actinomycetota</taxon>
        <taxon>Actinomycetes</taxon>
        <taxon>Pseudonocardiales</taxon>
        <taxon>Pseudonocardiaceae</taxon>
        <taxon>Actinoalloteichus</taxon>
        <taxon>Actinoalloteichus cyanogriseus</taxon>
    </lineage>
</organism>
<keyword evidence="6" id="KW-0235">DNA replication</keyword>
<keyword evidence="8" id="KW-0238">DNA-binding</keyword>
<comment type="caution">
    <text evidence="12">The sequence shown here is derived from an EMBL/GenBank/DDBJ whole genome shotgun (WGS) entry which is preliminary data.</text>
</comment>
<dbReference type="SUPFAM" id="SSF55979">
    <property type="entry name" value="DNA clamp"/>
    <property type="match status" value="3"/>
</dbReference>
<proteinExistence type="inferred from homology"/>
<evidence type="ECO:0000313" key="13">
    <source>
        <dbReference type="Proteomes" id="UP000791080"/>
    </source>
</evidence>
<evidence type="ECO:0000256" key="7">
    <source>
        <dbReference type="ARBA" id="ARBA00022932"/>
    </source>
</evidence>
<feature type="domain" description="DNA polymerase III beta sliding clamp C-terminal" evidence="11">
    <location>
        <begin position="251"/>
        <end position="365"/>
    </location>
</feature>
<dbReference type="InterPro" id="IPR001001">
    <property type="entry name" value="DNA_polIII_beta"/>
</dbReference>
<sequence>MTAHLGLDATVPTTPLATRLAELVRLLPGRLTDPVLGGVVVVASATGVRVASSDHERGFQADLDGLVGSEGSVLVPARPLAETLRSLAEPEVRLVVEGSRLAVRAGRARFALPMMDLAAHPGLAPSPPHRLSVPSAALRGPLAVVAAAASRDDALPVFTGVRLSVEDGVLALLASDRFRLAKAEIPLPGPAEDAADLDVLVPAALLAELSRQLPRSGEVDLRADTDRFALSWEGTLVTTALLATPFPNSDRLFPSDVDCVLRADADELTAAVRRAATFGGGRGLLTLVAEDGGVRVLGSDPTIGESEETVKADVAGNRISRTYQARHLVDALRGFTGRVVELRVPAHERRGSVLTADPGDDGVAVTHLVAPTRPPSPRG</sequence>
<dbReference type="EMBL" id="AUBJ02000001">
    <property type="protein sequence ID" value="MCP2332731.1"/>
    <property type="molecule type" value="Genomic_DNA"/>
</dbReference>
<dbReference type="Proteomes" id="UP000791080">
    <property type="component" value="Unassembled WGS sequence"/>
</dbReference>
<dbReference type="Pfam" id="PF00712">
    <property type="entry name" value="DNA_pol3_beta"/>
    <property type="match status" value="1"/>
</dbReference>
<feature type="domain" description="DNA polymerase III beta sliding clamp N-terminal" evidence="9">
    <location>
        <begin position="10"/>
        <end position="121"/>
    </location>
</feature>
<evidence type="ECO:0000259" key="10">
    <source>
        <dbReference type="Pfam" id="PF02767"/>
    </source>
</evidence>
<evidence type="ECO:0000259" key="11">
    <source>
        <dbReference type="Pfam" id="PF02768"/>
    </source>
</evidence>
<keyword evidence="5" id="KW-0548">Nucleotidyltransferase</keyword>
<dbReference type="PANTHER" id="PTHR30478">
    <property type="entry name" value="DNA POLYMERASE III SUBUNIT BETA"/>
    <property type="match status" value="1"/>
</dbReference>
<accession>A0ABT1JKP2</accession>
<protein>
    <submittedName>
        <fullName evidence="12">DNA polymerase-3 subunit beta</fullName>
    </submittedName>
</protein>
<dbReference type="Pfam" id="PF02767">
    <property type="entry name" value="DNA_pol3_beta_2"/>
    <property type="match status" value="1"/>
</dbReference>
<dbReference type="InterPro" id="IPR022637">
    <property type="entry name" value="DNA_polIII_beta_cen"/>
</dbReference>
<dbReference type="Pfam" id="PF02768">
    <property type="entry name" value="DNA_pol3_beta_3"/>
    <property type="match status" value="1"/>
</dbReference>
<evidence type="ECO:0000256" key="1">
    <source>
        <dbReference type="ARBA" id="ARBA00004496"/>
    </source>
</evidence>